<dbReference type="EMBL" id="JWZT01004731">
    <property type="protein sequence ID" value="KII63310.1"/>
    <property type="molecule type" value="Genomic_DNA"/>
</dbReference>
<proteinExistence type="predicted"/>
<dbReference type="Proteomes" id="UP000031668">
    <property type="component" value="Unassembled WGS sequence"/>
</dbReference>
<reference evidence="2 3" key="1">
    <citation type="journal article" date="2014" name="Genome Biol. Evol.">
        <title>The genome of the myxosporean Thelohanellus kitauei shows adaptations to nutrient acquisition within its fish host.</title>
        <authorList>
            <person name="Yang Y."/>
            <person name="Xiong J."/>
            <person name="Zhou Z."/>
            <person name="Huo F."/>
            <person name="Miao W."/>
            <person name="Ran C."/>
            <person name="Liu Y."/>
            <person name="Zhang J."/>
            <person name="Feng J."/>
            <person name="Wang M."/>
            <person name="Wang M."/>
            <person name="Wang L."/>
            <person name="Yao B."/>
        </authorList>
    </citation>
    <scope>NUCLEOTIDE SEQUENCE [LARGE SCALE GENOMIC DNA]</scope>
    <source>
        <strain evidence="2">Wuqing</strain>
    </source>
</reference>
<gene>
    <name evidence="1" type="ORF">RF11_06056</name>
    <name evidence="2" type="ORF">RF11_13735</name>
</gene>
<organism evidence="2 3">
    <name type="scientific">Thelohanellus kitauei</name>
    <name type="common">Myxosporean</name>
    <dbReference type="NCBI Taxonomy" id="669202"/>
    <lineage>
        <taxon>Eukaryota</taxon>
        <taxon>Metazoa</taxon>
        <taxon>Cnidaria</taxon>
        <taxon>Myxozoa</taxon>
        <taxon>Myxosporea</taxon>
        <taxon>Bivalvulida</taxon>
        <taxon>Platysporina</taxon>
        <taxon>Myxobolidae</taxon>
        <taxon>Thelohanellus</taxon>
    </lineage>
</organism>
<sequence>MRTSSLLSKCQCELFSMIRGGVATLGFNTLFSQCEWQITIMIDGSQIMTLHRCSMKNELGPLNKLGECSSTSVKGVTSLPLVNDNSMNVPISIDICSIRHRMPKLISRTPI</sequence>
<keyword evidence="3" id="KW-1185">Reference proteome</keyword>
<name>A0A0C2J4D7_THEKT</name>
<comment type="caution">
    <text evidence="2">The sequence shown here is derived from an EMBL/GenBank/DDBJ whole genome shotgun (WGS) entry which is preliminary data.</text>
</comment>
<dbReference type="AlphaFoldDB" id="A0A0C2J4D7"/>
<protein>
    <submittedName>
        <fullName evidence="2">Uncharacterized protein</fullName>
    </submittedName>
</protein>
<accession>A0A0C2J4D7</accession>
<dbReference type="EMBL" id="JWZT01004519">
    <property type="protein sequence ID" value="KII63937.1"/>
    <property type="molecule type" value="Genomic_DNA"/>
</dbReference>
<evidence type="ECO:0000313" key="2">
    <source>
        <dbReference type="EMBL" id="KII63937.1"/>
    </source>
</evidence>
<evidence type="ECO:0000313" key="1">
    <source>
        <dbReference type="EMBL" id="KII63310.1"/>
    </source>
</evidence>
<evidence type="ECO:0000313" key="3">
    <source>
        <dbReference type="Proteomes" id="UP000031668"/>
    </source>
</evidence>